<evidence type="ECO:0000256" key="1">
    <source>
        <dbReference type="SAM" id="MobiDB-lite"/>
    </source>
</evidence>
<name>A0A073CDS5_PLAA1</name>
<feature type="compositionally biased region" description="Polar residues" evidence="1">
    <location>
        <begin position="12"/>
        <end position="23"/>
    </location>
</feature>
<organism evidence="3 4">
    <name type="scientific">Planktothrix agardhii (strain NIVA-CYA 126/8)</name>
    <dbReference type="NCBI Taxonomy" id="388467"/>
    <lineage>
        <taxon>Bacteria</taxon>
        <taxon>Bacillati</taxon>
        <taxon>Cyanobacteriota</taxon>
        <taxon>Cyanophyceae</taxon>
        <taxon>Oscillatoriophycideae</taxon>
        <taxon>Oscillatoriales</taxon>
        <taxon>Microcoleaceae</taxon>
        <taxon>Planktothrix</taxon>
    </lineage>
</organism>
<dbReference type="Proteomes" id="UP000027395">
    <property type="component" value="Chromosome"/>
</dbReference>
<dbReference type="HOGENOM" id="CLU_1802670_0_0_3"/>
<evidence type="ECO:0000259" key="2">
    <source>
        <dbReference type="Pfam" id="PF26619"/>
    </source>
</evidence>
<evidence type="ECO:0000313" key="3">
    <source>
        <dbReference type="EMBL" id="KEI65788.1"/>
    </source>
</evidence>
<reference evidence="3 4" key="1">
    <citation type="journal article" date="2014" name="Appl. Environ. Microbiol.">
        <title>Elucidation of insertion elements encoded on plasmids and in vitro construction of shuttle vectors from the toxic cyanobacterium Planktothrix.</title>
        <authorList>
            <person name="Christiansen G."/>
            <person name="Goesmann A."/>
            <person name="Kurmayer R."/>
        </authorList>
    </citation>
    <scope>NUCLEOTIDE SEQUENCE [LARGE SCALE GENOMIC DNA]</scope>
    <source>
        <strain evidence="3 4">NIVA-CYA 126/8</strain>
    </source>
</reference>
<feature type="region of interest" description="Disordered" evidence="1">
    <location>
        <begin position="1"/>
        <end position="23"/>
    </location>
</feature>
<feature type="domain" description="Chaperone protein CcmS" evidence="2">
    <location>
        <begin position="12"/>
        <end position="147"/>
    </location>
</feature>
<evidence type="ECO:0000313" key="4">
    <source>
        <dbReference type="Proteomes" id="UP000027395"/>
    </source>
</evidence>
<gene>
    <name evidence="3" type="ORF">A19Y_0607</name>
</gene>
<protein>
    <recommendedName>
        <fullName evidence="2">Chaperone protein CcmS domain-containing protein</fullName>
    </recommendedName>
</protein>
<dbReference type="STRING" id="388467.A19Y_0607"/>
<sequence length="153" mass="17538">MKNSRRKMIKPDSTQPGLGQQSWQSQLDRFVKDNRQEFAALTWGLHLQWGEEPNTLGIDLKPTPHFVACPKSTIEQLNQNVENRLKEIVGIVDGYQPEKEVLIIGIGFDHVRLIYFESNPTPPECFQQVGKDVDTLLKHLEDSMNQIINISNQ</sequence>
<dbReference type="eggNOG" id="ENOG5032T0Q">
    <property type="taxonomic scope" value="Bacteria"/>
</dbReference>
<dbReference type="AlphaFoldDB" id="A0A073CDS5"/>
<dbReference type="EMBL" id="CM002803">
    <property type="protein sequence ID" value="KEI65788.1"/>
    <property type="molecule type" value="Genomic_DNA"/>
</dbReference>
<dbReference type="Pfam" id="PF26619">
    <property type="entry name" value="CcmS"/>
    <property type="match status" value="1"/>
</dbReference>
<proteinExistence type="predicted"/>
<keyword evidence="4" id="KW-1185">Reference proteome</keyword>
<accession>A0A073CDS5</accession>
<dbReference type="InterPro" id="IPR058587">
    <property type="entry name" value="CcmS"/>
</dbReference>
<dbReference type="PATRIC" id="fig|388467.6.peg.549"/>